<protein>
    <submittedName>
        <fullName evidence="1">Uncharacterized protein</fullName>
    </submittedName>
</protein>
<organism evidence="1 2">
    <name type="scientific">Collimonas arenae</name>
    <dbReference type="NCBI Taxonomy" id="279058"/>
    <lineage>
        <taxon>Bacteria</taxon>
        <taxon>Pseudomonadati</taxon>
        <taxon>Pseudomonadota</taxon>
        <taxon>Betaproteobacteria</taxon>
        <taxon>Burkholderiales</taxon>
        <taxon>Oxalobacteraceae</taxon>
        <taxon>Collimonas</taxon>
    </lineage>
</organism>
<dbReference type="HOGENOM" id="CLU_3326705_0_0_4"/>
<accession>A0A0A1F7G3</accession>
<name>A0A0A1F7G3_9BURK</name>
<evidence type="ECO:0000313" key="1">
    <source>
        <dbReference type="EMBL" id="AIY39629.1"/>
    </source>
</evidence>
<dbReference type="Proteomes" id="UP000030302">
    <property type="component" value="Chromosome"/>
</dbReference>
<dbReference type="EMBL" id="CP009962">
    <property type="protein sequence ID" value="AIY39629.1"/>
    <property type="molecule type" value="Genomic_DNA"/>
</dbReference>
<keyword evidence="2" id="KW-1185">Reference proteome</keyword>
<sequence length="38" mass="4320">MGNRSEHVCPMLNLPLDAGLHGIECHCGLSYFDWPCFR</sequence>
<evidence type="ECO:0000313" key="2">
    <source>
        <dbReference type="Proteomes" id="UP000030302"/>
    </source>
</evidence>
<reference evidence="2" key="1">
    <citation type="journal article" date="2014" name="Soil Biol. Biochem.">
        <title>Structure and function of bacterial communities in ageing soils: Insights from the Mendocino ecological staircase.</title>
        <authorList>
            <person name="Uroz S."/>
            <person name="Tech J.J."/>
            <person name="Sawaya N.A."/>
            <person name="Frey-Klett P."/>
            <person name="Leveau J.H.J."/>
        </authorList>
    </citation>
    <scope>NUCLEOTIDE SEQUENCE [LARGE SCALE GENOMIC DNA]</scope>
    <source>
        <strain evidence="2">Cal35</strain>
    </source>
</reference>
<dbReference type="AlphaFoldDB" id="A0A0A1F7G3"/>
<gene>
    <name evidence="1" type="ORF">LT85_0469</name>
</gene>
<dbReference type="KEGG" id="care:LT85_0469"/>
<proteinExistence type="predicted"/>